<keyword evidence="1 8" id="KW-0639">Primosome</keyword>
<dbReference type="GO" id="GO:0006302">
    <property type="term" value="P:double-strand break repair"/>
    <property type="evidence" value="ECO:0007669"/>
    <property type="project" value="InterPro"/>
</dbReference>
<comment type="caution">
    <text evidence="8">As this protein does not have any detectable helicase domains, it probably does not have helicase activity.</text>
</comment>
<dbReference type="InterPro" id="IPR042115">
    <property type="entry name" value="PriA_3primeBD_sf"/>
</dbReference>
<reference evidence="11" key="1">
    <citation type="submission" date="2020-04" db="EMBL/GenBank/DDBJ databases">
        <title>Deep metagenomics examines the oral microbiome during advanced dental caries in children, revealing novel taxa and co-occurrences with host molecules.</title>
        <authorList>
            <person name="Baker J.L."/>
            <person name="Morton J.T."/>
            <person name="Dinis M."/>
            <person name="Alvarez R."/>
            <person name="Tran N.C."/>
            <person name="Knight R."/>
            <person name="Edlund A."/>
        </authorList>
    </citation>
    <scope>NUCLEOTIDE SEQUENCE</scope>
    <source>
        <strain evidence="11">JCVI_39_bin.18</strain>
    </source>
</reference>
<evidence type="ECO:0000313" key="12">
    <source>
        <dbReference type="Proteomes" id="UP000770330"/>
    </source>
</evidence>
<feature type="compositionally biased region" description="Low complexity" evidence="9">
    <location>
        <begin position="195"/>
        <end position="218"/>
    </location>
</feature>
<proteinExistence type="inferred from homology"/>
<feature type="binding site" evidence="8">
    <location>
        <position position="509"/>
    </location>
    <ligand>
        <name>Zn(2+)</name>
        <dbReference type="ChEBI" id="CHEBI:29105"/>
        <label>2</label>
    </ligand>
</feature>
<feature type="binding site" evidence="8">
    <location>
        <position position="530"/>
    </location>
    <ligand>
        <name>Zn(2+)</name>
        <dbReference type="ChEBI" id="CHEBI:29105"/>
        <label>2</label>
    </ligand>
</feature>
<comment type="cofactor">
    <cofactor evidence="8">
        <name>Zn(2+)</name>
        <dbReference type="ChEBI" id="CHEBI:29105"/>
    </cofactor>
    <text evidence="8">Binds 2 zinc ions per subunit.</text>
</comment>
<dbReference type="GO" id="GO:0006310">
    <property type="term" value="P:DNA recombination"/>
    <property type="evidence" value="ECO:0007669"/>
    <property type="project" value="InterPro"/>
</dbReference>
<accession>A0A930L5S4</accession>
<protein>
    <recommendedName>
        <fullName evidence="8">Probable replication restart protein PriA</fullName>
    </recommendedName>
    <alternativeName>
        <fullName evidence="8">Putative ATP-dependent DNA helicase PriA</fullName>
    </alternativeName>
</protein>
<dbReference type="HAMAP" id="MF_00983">
    <property type="entry name" value="PriA"/>
    <property type="match status" value="1"/>
</dbReference>
<evidence type="ECO:0000256" key="6">
    <source>
        <dbReference type="ARBA" id="ARBA00022840"/>
    </source>
</evidence>
<dbReference type="GO" id="GO:0008270">
    <property type="term" value="F:zinc ion binding"/>
    <property type="evidence" value="ECO:0007669"/>
    <property type="project" value="UniProtKB-UniRule"/>
</dbReference>
<feature type="domain" description="Primosomal protein N' 3' DNA-binding" evidence="10">
    <location>
        <begin position="68"/>
        <end position="162"/>
    </location>
</feature>
<dbReference type="GO" id="GO:0003677">
    <property type="term" value="F:DNA binding"/>
    <property type="evidence" value="ECO:0007669"/>
    <property type="project" value="UniProtKB-UniRule"/>
</dbReference>
<keyword evidence="5 8" id="KW-0862">Zinc</keyword>
<comment type="subunit">
    <text evidence="8">Component of the replication restart primosome.</text>
</comment>
<evidence type="ECO:0000256" key="8">
    <source>
        <dbReference type="HAMAP-Rule" id="MF_00983"/>
    </source>
</evidence>
<feature type="binding site" evidence="8">
    <location>
        <position position="512"/>
    </location>
    <ligand>
        <name>Zn(2+)</name>
        <dbReference type="ChEBI" id="CHEBI:29105"/>
        <label>2</label>
    </ligand>
</feature>
<name>A0A930L5S4_9MICC</name>
<dbReference type="RefSeq" id="WP_303945592.1">
    <property type="nucleotide sequence ID" value="NZ_JABZXO010000030.1"/>
</dbReference>
<feature type="binding site" evidence="8">
    <location>
        <position position="539"/>
    </location>
    <ligand>
        <name>Zn(2+)</name>
        <dbReference type="ChEBI" id="CHEBI:29105"/>
        <label>1</label>
    </ligand>
</feature>
<dbReference type="GO" id="GO:0043138">
    <property type="term" value="F:3'-5' DNA helicase activity"/>
    <property type="evidence" value="ECO:0007669"/>
    <property type="project" value="TreeGrafter"/>
</dbReference>
<evidence type="ECO:0000256" key="7">
    <source>
        <dbReference type="ARBA" id="ARBA00023125"/>
    </source>
</evidence>
<gene>
    <name evidence="8" type="primary">priA</name>
    <name evidence="11" type="ORF">HXO61_08860</name>
</gene>
<dbReference type="InterPro" id="IPR041222">
    <property type="entry name" value="PriA_3primeBD"/>
</dbReference>
<feature type="binding site" evidence="8">
    <location>
        <position position="527"/>
    </location>
    <ligand>
        <name>Zn(2+)</name>
        <dbReference type="ChEBI" id="CHEBI:29105"/>
        <label>2</label>
    </ligand>
</feature>
<feature type="binding site" evidence="8">
    <location>
        <position position="542"/>
    </location>
    <ligand>
        <name>Zn(2+)</name>
        <dbReference type="ChEBI" id="CHEBI:29105"/>
        <label>1</label>
    </ligand>
</feature>
<dbReference type="Gene3D" id="3.40.1440.60">
    <property type="entry name" value="PriA, 3(prime) DNA-binding domain"/>
    <property type="match status" value="1"/>
</dbReference>
<evidence type="ECO:0000256" key="2">
    <source>
        <dbReference type="ARBA" id="ARBA00022705"/>
    </source>
</evidence>
<sequence length="796" mass="84899">MTQSSSESNSSAPLGAQQESLQQLDLLQGFPALRDALIPATPEPVNVAAELEASGVPNPVARVRVDSTLPQVDRTFDYRVPAELSEDAVPGARVRVLFNGHELTGYIEERAATTDWTRTSLLPLKSVLSRVPSVAPEIFVLAEALADRYASTVANVLRLAVPPRIAALDKKYAPLLPGYESAYLSDSAPVSTSDAPENANPEHAASESAESEPSTASTAATDPYAWLATPGAPAPFVLDPPALNPDAPDAASVFSDYENGAEFIEDVAAGAATRSVMTVLPGHLEHTWADVLATALAAAAASGRGAIAVVPTAKNLDLLEAALAERLPADSFVRLSSDSTPHTRYHGFVKARLGQVPVVIGTRAAAYAPVANLGLVVCWDDGDSSLVEQRAPYCHARDVLLLRASAENTAALFAGFSMSSEAARLVRTRWASHVRAPRALVRDYSPRIFSTGSEFELARDPLAAMARIPHLAFEHARRALARGPVLVQVARSGYIPSFSCERCRMPARCGECSGPLSVASGSSVPSCSWCGHLAQQWRCSECGFTHWRYSAAGATRTAEELGRAFPNVPVISSAGDHVRASVGPEPALVVATPGAEPVAFGGYAAALLLDADKMLRFDSLRAPEAALRRWLNAAALVRPAALEGTVVTTASPSPVEQALVRWDPAWFAREELEERAQTGLPPAVRTAAVTGAEADVRAFMEEFLGSSALPERVREQLRIVGPVPLDQGYFAWSESLEEDSEEAPVQGDWRTLMFFSYGIAQQVTRELRATRATIAALKKNVGERPVQIRCDGLDVL</sequence>
<evidence type="ECO:0000313" key="11">
    <source>
        <dbReference type="EMBL" id="MBF1658018.1"/>
    </source>
</evidence>
<dbReference type="EMBL" id="JABZXO010000030">
    <property type="protein sequence ID" value="MBF1658018.1"/>
    <property type="molecule type" value="Genomic_DNA"/>
</dbReference>
<evidence type="ECO:0000259" key="10">
    <source>
        <dbReference type="Pfam" id="PF17764"/>
    </source>
</evidence>
<keyword evidence="7 8" id="KW-0238">DNA-binding</keyword>
<dbReference type="Proteomes" id="UP000770330">
    <property type="component" value="Unassembled WGS sequence"/>
</dbReference>
<dbReference type="InterPro" id="IPR005259">
    <property type="entry name" value="PriA"/>
</dbReference>
<dbReference type="Pfam" id="PF17764">
    <property type="entry name" value="PriA_3primeBD"/>
    <property type="match status" value="1"/>
</dbReference>
<keyword evidence="2 8" id="KW-0235">DNA replication</keyword>
<comment type="similarity">
    <text evidence="8">Belongs to the helicase family. PriA subfamily.</text>
</comment>
<dbReference type="PANTHER" id="PTHR30580">
    <property type="entry name" value="PRIMOSOMAL PROTEIN N"/>
    <property type="match status" value="1"/>
</dbReference>
<evidence type="ECO:0000256" key="9">
    <source>
        <dbReference type="SAM" id="MobiDB-lite"/>
    </source>
</evidence>
<keyword evidence="3 8" id="KW-0479">Metal-binding</keyword>
<dbReference type="GO" id="GO:1990077">
    <property type="term" value="C:primosome complex"/>
    <property type="evidence" value="ECO:0007669"/>
    <property type="project" value="UniProtKB-UniRule"/>
</dbReference>
<dbReference type="GO" id="GO:0006270">
    <property type="term" value="P:DNA replication initiation"/>
    <property type="evidence" value="ECO:0007669"/>
    <property type="project" value="TreeGrafter"/>
</dbReference>
<evidence type="ECO:0000256" key="4">
    <source>
        <dbReference type="ARBA" id="ARBA00022741"/>
    </source>
</evidence>
<keyword evidence="6 8" id="KW-0067">ATP-binding</keyword>
<evidence type="ECO:0000256" key="1">
    <source>
        <dbReference type="ARBA" id="ARBA00022515"/>
    </source>
</evidence>
<dbReference type="SUPFAM" id="SSF52540">
    <property type="entry name" value="P-loop containing nucleoside triphosphate hydrolases"/>
    <property type="match status" value="1"/>
</dbReference>
<comment type="function">
    <text evidence="8">Initiates the restart of stalled replication forks, which reloads the replicative helicase on sites other than the origin of replication. Recognizes and binds to abandoned replication forks and remodels them to uncover a helicase loading site. Promotes assembly of the primosome at these replication forks.</text>
</comment>
<dbReference type="PANTHER" id="PTHR30580:SF0">
    <property type="entry name" value="PRIMOSOMAL PROTEIN N"/>
    <property type="match status" value="1"/>
</dbReference>
<dbReference type="Gene3D" id="3.40.50.300">
    <property type="entry name" value="P-loop containing nucleotide triphosphate hydrolases"/>
    <property type="match status" value="1"/>
</dbReference>
<feature type="region of interest" description="Disordered" evidence="9">
    <location>
        <begin position="186"/>
        <end position="218"/>
    </location>
</feature>
<feature type="binding site" evidence="8">
    <location>
        <position position="503"/>
    </location>
    <ligand>
        <name>Zn(2+)</name>
        <dbReference type="ChEBI" id="CHEBI:29105"/>
        <label>1</label>
    </ligand>
</feature>
<evidence type="ECO:0000256" key="5">
    <source>
        <dbReference type="ARBA" id="ARBA00022833"/>
    </source>
</evidence>
<organism evidence="11 12">
    <name type="scientific">Rothia mucilaginosa</name>
    <dbReference type="NCBI Taxonomy" id="43675"/>
    <lineage>
        <taxon>Bacteria</taxon>
        <taxon>Bacillati</taxon>
        <taxon>Actinomycetota</taxon>
        <taxon>Actinomycetes</taxon>
        <taxon>Micrococcales</taxon>
        <taxon>Micrococcaceae</taxon>
        <taxon>Rothia</taxon>
    </lineage>
</organism>
<dbReference type="InterPro" id="IPR027417">
    <property type="entry name" value="P-loop_NTPase"/>
</dbReference>
<feature type="binding site" evidence="8">
    <location>
        <position position="500"/>
    </location>
    <ligand>
        <name>Zn(2+)</name>
        <dbReference type="ChEBI" id="CHEBI:29105"/>
        <label>1</label>
    </ligand>
</feature>
<keyword evidence="4 8" id="KW-0547">Nucleotide-binding</keyword>
<dbReference type="AlphaFoldDB" id="A0A930L5S4"/>
<comment type="caution">
    <text evidence="11">The sequence shown here is derived from an EMBL/GenBank/DDBJ whole genome shotgun (WGS) entry which is preliminary data.</text>
</comment>
<evidence type="ECO:0000256" key="3">
    <source>
        <dbReference type="ARBA" id="ARBA00022723"/>
    </source>
</evidence>
<dbReference type="GO" id="GO:0005524">
    <property type="term" value="F:ATP binding"/>
    <property type="evidence" value="ECO:0007669"/>
    <property type="project" value="UniProtKB-UniRule"/>
</dbReference>
<dbReference type="GO" id="GO:0006269">
    <property type="term" value="P:DNA replication, synthesis of primer"/>
    <property type="evidence" value="ECO:0007669"/>
    <property type="project" value="UniProtKB-KW"/>
</dbReference>